<evidence type="ECO:0000256" key="1">
    <source>
        <dbReference type="SAM" id="MobiDB-lite"/>
    </source>
</evidence>
<evidence type="ECO:0000313" key="2">
    <source>
        <dbReference type="EMBL" id="XCO72627.1"/>
    </source>
</evidence>
<organism evidence="2">
    <name type="scientific">Wolbachia endosymbiont of Ephestia elutella</name>
    <dbReference type="NCBI Taxonomy" id="3231696"/>
    <lineage>
        <taxon>Bacteria</taxon>
        <taxon>Pseudomonadati</taxon>
        <taxon>Pseudomonadota</taxon>
        <taxon>Alphaproteobacteria</taxon>
        <taxon>Rickettsiales</taxon>
        <taxon>Anaplasmataceae</taxon>
        <taxon>Wolbachieae</taxon>
        <taxon>Wolbachia</taxon>
    </lineage>
</organism>
<feature type="compositionally biased region" description="Polar residues" evidence="1">
    <location>
        <begin position="948"/>
        <end position="957"/>
    </location>
</feature>
<dbReference type="AlphaFoldDB" id="A0AAU8MP55"/>
<dbReference type="EMBL" id="CP159923">
    <property type="protein sequence ID" value="XCO72627.1"/>
    <property type="molecule type" value="Genomic_DNA"/>
</dbReference>
<proteinExistence type="predicted"/>
<accession>A0AAU8MP55</accession>
<sequence>MTINQQVNKNITKEEYFNNKHIIEVKDLNIKVEVYSHNLRASKVAHIESEIRETATNFKDAFKLEPGSSEQTFKIYVFDDKADYTHLGGSERFGSYLGDEGGKCYYKGEADIFAEMYVYQQGGVHNLQHEFAHGLTYLATGGKSLPTVLMEGIADYFEHHSDHKFNAQGSSIDKTEAANLDLGGILNLQYSANGEENSLVYKTGHALIMYLQEKDPSLLRNYLDALRQGNSDESKSFLKDIKGHDADFKSWLAENDTETAMEHLNALQVTKGDFIATGQEIVGGEIKDVSYYKANIEKIDGENVGSFSAVEHVSFYDYARAVNRATNDTLDISKEYHFLKAVKTTDGQVKLTYSDQQGNEYQNSQEYKMQALRILSKHGEDLRKSYYDGKEDLDKQKDIKYNDVLKSLREQEETQRHDAYEQYKRGEISYEKFVEKCNSASTNYHNEDKRLYNATQDKYTQLKDDLLDKTINAGLKQVKETQNIDVEKMLEEMVNIDPNLIRGAHINLQEGKVFSIKALGHGDMGALSIYDGNTKLGELSSESGFFKQVEGQTKETFVFEDILHNLNTQYDGGAYMAITKENGHYKASLIDGRTVERDEYFDEAHLHENELLHPSTGHIQKDLDSLLLRGTKILNHQDSKHAQYSDEQRESGVIVEKGTLLDDKGTDRTDDDVYEAVVKQGGKNLHEFKNMGFYITEEIKNERGEVVNGSNLFIHDHGKNVRYQLPEEVTHLKLVQKDDGYKLVPADERGNEYRYDAQGNTIPEEYKYINPVFAHEYEKRDYSHKHINVGLIKLEKYAPGKLFTIKHDPNDYQIQRNSSGEIVRINNQRYFTKVKLFDGDTDEEIGMLSNNFHNFKGKIFFSADYNYSYNDFLSSVSPQVEIEDMGNGSKKITFDQGDGDIGDTNRGYTDYQRIYTRETESPKGQVSETKTEVHSTTNVVAEERNDNSEIQSDQPQIPTRAKRSASVEEKEQVVLKDTILKIEKSYDRDSEGKHKANVIIDYNDVKALYNRAEGADKQSVLDFWNKLHTSDYKIGALPEDKYYFKDGKFLIHDSDTKKLIVLPEDKVSIKIMKDGDSYSLAISNGNGKVISSISKIDNPNYELLSDSSHFSLETQDNFELLDQHHEYNLYLENGFVKMFDWGMFKKVCQAAFLVQLNFQSVGKEDVNIDILLSTLCDIYTE</sequence>
<dbReference type="Gene3D" id="1.10.390.20">
    <property type="match status" value="1"/>
</dbReference>
<feature type="region of interest" description="Disordered" evidence="1">
    <location>
        <begin position="943"/>
        <end position="965"/>
    </location>
</feature>
<reference evidence="2" key="1">
    <citation type="submission" date="2024-06" db="EMBL/GenBank/DDBJ databases">
        <authorList>
            <person name="Al-Khalidi N."/>
            <person name="Al-Zurfi S.M."/>
            <person name="Lahuf A."/>
        </authorList>
    </citation>
    <scope>NUCLEOTIDE SEQUENCE</scope>
    <source>
        <strain evidence="2">Karbala-1</strain>
    </source>
</reference>
<protein>
    <submittedName>
        <fullName evidence="2">Peptidase M2</fullName>
    </submittedName>
</protein>
<name>A0AAU8MP55_9RICK</name>
<gene>
    <name evidence="2" type="ORF">ABS251_00560</name>
</gene>